<feature type="compositionally biased region" description="Polar residues" evidence="3">
    <location>
        <begin position="142"/>
        <end position="161"/>
    </location>
</feature>
<evidence type="ECO:0000313" key="6">
    <source>
        <dbReference type="Proteomes" id="UP000179807"/>
    </source>
</evidence>
<reference evidence="5" key="1">
    <citation type="submission" date="2016-10" db="EMBL/GenBank/DDBJ databases">
        <authorList>
            <person name="Benchimol M."/>
            <person name="Almeida L.G."/>
            <person name="Vasconcelos A.T."/>
            <person name="Perreira-Neves A."/>
            <person name="Rosa I.A."/>
            <person name="Tasca T."/>
            <person name="Bogo M.R."/>
            <person name="de Souza W."/>
        </authorList>
    </citation>
    <scope>NUCLEOTIDE SEQUENCE [LARGE SCALE GENOMIC DNA]</scope>
    <source>
        <strain evidence="5">K</strain>
    </source>
</reference>
<dbReference type="GeneID" id="94827862"/>
<dbReference type="RefSeq" id="XP_068356859.1">
    <property type="nucleotide sequence ID" value="XM_068493158.1"/>
</dbReference>
<dbReference type="EMBL" id="MLAK01000816">
    <property type="protein sequence ID" value="OHT03723.1"/>
    <property type="molecule type" value="Genomic_DNA"/>
</dbReference>
<name>A0A1J4JXK6_9EUKA</name>
<evidence type="ECO:0000256" key="1">
    <source>
        <dbReference type="ARBA" id="ARBA00004123"/>
    </source>
</evidence>
<dbReference type="Pfam" id="PF13891">
    <property type="entry name" value="zf-C3HC3H_KANSL2"/>
    <property type="match status" value="1"/>
</dbReference>
<gene>
    <name evidence="5" type="ORF">TRFO_06553</name>
</gene>
<sequence>MIKAVRKNRFNMMKCDLKNLKMRKSRKLQKKFNEILANHGVGTVIPDDFGPETDYLNDIPSDDKLVPIHDPELTILEPVTVQKQPPMEELSKQYANHQMYFLLNSKIMSPDQSEEDGNYDDNDDNEEEEESDGLPKVDFPGRNSNGISRNKGNSNSKQNSMPGEEQYGITNAFASGEELENAKRDFEKAYNQISRETEINEKINVCSAKYCLEAAVPGFKYCVRHIGFDEEIDNQALIKRCNAHIDGQQCCCPVFTHDNFCVAHQYLFVHNV</sequence>
<feature type="compositionally biased region" description="Acidic residues" evidence="3">
    <location>
        <begin position="112"/>
        <end position="132"/>
    </location>
</feature>
<comment type="subcellular location">
    <subcellularLocation>
        <location evidence="1">Nucleus</location>
    </subcellularLocation>
</comment>
<protein>
    <recommendedName>
        <fullName evidence="4">KANL2-like probable zinc-finger domain-containing protein</fullName>
    </recommendedName>
</protein>
<organism evidence="5 6">
    <name type="scientific">Tritrichomonas foetus</name>
    <dbReference type="NCBI Taxonomy" id="1144522"/>
    <lineage>
        <taxon>Eukaryota</taxon>
        <taxon>Metamonada</taxon>
        <taxon>Parabasalia</taxon>
        <taxon>Tritrichomonadida</taxon>
        <taxon>Tritrichomonadidae</taxon>
        <taxon>Tritrichomonas</taxon>
    </lineage>
</organism>
<evidence type="ECO:0000259" key="4">
    <source>
        <dbReference type="Pfam" id="PF13891"/>
    </source>
</evidence>
<feature type="domain" description="KANL2-like probable zinc-finger" evidence="4">
    <location>
        <begin position="206"/>
        <end position="264"/>
    </location>
</feature>
<dbReference type="VEuPathDB" id="TrichDB:TRFO_06553"/>
<dbReference type="Proteomes" id="UP000179807">
    <property type="component" value="Unassembled WGS sequence"/>
</dbReference>
<dbReference type="AlphaFoldDB" id="A0A1J4JXK6"/>
<keyword evidence="2" id="KW-0539">Nucleus</keyword>
<dbReference type="InterPro" id="IPR025927">
    <property type="entry name" value="Znf_KANL2-like"/>
</dbReference>
<evidence type="ECO:0000256" key="3">
    <source>
        <dbReference type="SAM" id="MobiDB-lite"/>
    </source>
</evidence>
<keyword evidence="6" id="KW-1185">Reference proteome</keyword>
<comment type="caution">
    <text evidence="5">The sequence shown here is derived from an EMBL/GenBank/DDBJ whole genome shotgun (WGS) entry which is preliminary data.</text>
</comment>
<evidence type="ECO:0000313" key="5">
    <source>
        <dbReference type="EMBL" id="OHT03723.1"/>
    </source>
</evidence>
<feature type="region of interest" description="Disordered" evidence="3">
    <location>
        <begin position="109"/>
        <end position="164"/>
    </location>
</feature>
<accession>A0A1J4JXK6</accession>
<proteinExistence type="predicted"/>
<evidence type="ECO:0000256" key="2">
    <source>
        <dbReference type="ARBA" id="ARBA00023242"/>
    </source>
</evidence>
<dbReference type="GO" id="GO:0005634">
    <property type="term" value="C:nucleus"/>
    <property type="evidence" value="ECO:0007669"/>
    <property type="project" value="UniProtKB-SubCell"/>
</dbReference>